<dbReference type="Proteomes" id="UP000642571">
    <property type="component" value="Unassembled WGS sequence"/>
</dbReference>
<proteinExistence type="predicted"/>
<evidence type="ECO:0000313" key="1">
    <source>
        <dbReference type="EMBL" id="GGD29687.1"/>
    </source>
</evidence>
<name>A0ABQ1QJA8_9BACI</name>
<organism evidence="1 2">
    <name type="scientific">Pontibacillus salipaludis</name>
    <dbReference type="NCBI Taxonomy" id="1697394"/>
    <lineage>
        <taxon>Bacteria</taxon>
        <taxon>Bacillati</taxon>
        <taxon>Bacillota</taxon>
        <taxon>Bacilli</taxon>
        <taxon>Bacillales</taxon>
        <taxon>Bacillaceae</taxon>
        <taxon>Pontibacillus</taxon>
    </lineage>
</organism>
<evidence type="ECO:0000313" key="2">
    <source>
        <dbReference type="Proteomes" id="UP000642571"/>
    </source>
</evidence>
<gene>
    <name evidence="1" type="ORF">GCM10011389_41560</name>
</gene>
<keyword evidence="2" id="KW-1185">Reference proteome</keyword>
<comment type="caution">
    <text evidence="1">The sequence shown here is derived from an EMBL/GenBank/DDBJ whole genome shotgun (WGS) entry which is preliminary data.</text>
</comment>
<reference evidence="2" key="1">
    <citation type="journal article" date="2019" name="Int. J. Syst. Evol. Microbiol.">
        <title>The Global Catalogue of Microorganisms (GCM) 10K type strain sequencing project: providing services to taxonomists for standard genome sequencing and annotation.</title>
        <authorList>
            <consortium name="The Broad Institute Genomics Platform"/>
            <consortium name="The Broad Institute Genome Sequencing Center for Infectious Disease"/>
            <person name="Wu L."/>
            <person name="Ma J."/>
        </authorList>
    </citation>
    <scope>NUCLEOTIDE SEQUENCE [LARGE SCALE GENOMIC DNA]</scope>
    <source>
        <strain evidence="2">CGMCC 1.15353</strain>
    </source>
</reference>
<accession>A0ABQ1QJA8</accession>
<protein>
    <submittedName>
        <fullName evidence="1">Uncharacterized protein</fullName>
    </submittedName>
</protein>
<dbReference type="EMBL" id="BMIN01000033">
    <property type="protein sequence ID" value="GGD29687.1"/>
    <property type="molecule type" value="Genomic_DNA"/>
</dbReference>
<sequence>MVRLPSPENNLRRPLNGFKFHPSVEDHLNRRTQILRKYLAAIFIRKQEAW</sequence>